<dbReference type="InterPro" id="IPR018959">
    <property type="entry name" value="DUF1989"/>
</dbReference>
<dbReference type="InterPro" id="IPR017791">
    <property type="entry name" value="UAAP2"/>
</dbReference>
<sequence>MVTRYLESPRKEADAVHVEIVKAGTGWMYPVRKGQILRIVDINGNQAVDTIFYNADNTAERYSVQQTVQHQRNALVGVGTDLMSSEDRVMLTVVADTCGDHDTLGSACSCESNMIRYGFGHRYQHACRESFLARLLAHGMDKRDQVNNLNFFMYVPLDERGNLNFADGISSPGKYIELEAKMNVLVLVSNCPQLNNPCNGYDPTPVKMIVWDPEGGCR</sequence>
<protein>
    <recommendedName>
        <fullName evidence="1">DUF1989 domain-containing protein</fullName>
    </recommendedName>
</protein>
<dbReference type="RefSeq" id="WP_116884081.1">
    <property type="nucleotide sequence ID" value="NZ_CABMMC010000012.1"/>
</dbReference>
<dbReference type="Proteomes" id="UP000245959">
    <property type="component" value="Unassembled WGS sequence"/>
</dbReference>
<dbReference type="AlphaFoldDB" id="A0A2U1AYB9"/>
<reference evidence="2 3" key="1">
    <citation type="submission" date="2018-04" db="EMBL/GenBank/DDBJ databases">
        <title>Genomic Encyclopedia of Type Strains, Phase IV (KMG-IV): sequencing the most valuable type-strain genomes for metagenomic binning, comparative biology and taxonomic classification.</title>
        <authorList>
            <person name="Goeker M."/>
        </authorList>
    </citation>
    <scope>NUCLEOTIDE SEQUENCE [LARGE SCALE GENOMIC DNA]</scope>
    <source>
        <strain evidence="2 3">DSM 14823</strain>
    </source>
</reference>
<gene>
    <name evidence="2" type="ORF">C8D82_11433</name>
</gene>
<name>A0A2U1AYB9_9BACT</name>
<dbReference type="EMBL" id="QEKH01000014">
    <property type="protein sequence ID" value="PVY41420.1"/>
    <property type="molecule type" value="Genomic_DNA"/>
</dbReference>
<proteinExistence type="predicted"/>
<evidence type="ECO:0000259" key="1">
    <source>
        <dbReference type="Pfam" id="PF09347"/>
    </source>
</evidence>
<keyword evidence="3" id="KW-1185">Reference proteome</keyword>
<accession>A0A2U1AYB9</accession>
<dbReference type="GeneID" id="78295386"/>
<comment type="caution">
    <text evidence="2">The sequence shown here is derived from an EMBL/GenBank/DDBJ whole genome shotgun (WGS) entry which is preliminary data.</text>
</comment>
<organism evidence="2 3">
    <name type="scientific">Victivallis vadensis</name>
    <dbReference type="NCBI Taxonomy" id="172901"/>
    <lineage>
        <taxon>Bacteria</taxon>
        <taxon>Pseudomonadati</taxon>
        <taxon>Lentisphaerota</taxon>
        <taxon>Lentisphaeria</taxon>
        <taxon>Victivallales</taxon>
        <taxon>Victivallaceae</taxon>
        <taxon>Victivallis</taxon>
    </lineage>
</organism>
<dbReference type="Pfam" id="PF09347">
    <property type="entry name" value="DUF1989"/>
    <property type="match status" value="1"/>
</dbReference>
<dbReference type="NCBIfam" id="TIGR03424">
    <property type="entry name" value="urea_degr_1"/>
    <property type="match status" value="1"/>
</dbReference>
<evidence type="ECO:0000313" key="2">
    <source>
        <dbReference type="EMBL" id="PVY41420.1"/>
    </source>
</evidence>
<dbReference type="OrthoDB" id="9772660at2"/>
<feature type="domain" description="DUF1989" evidence="1">
    <location>
        <begin position="19"/>
        <end position="185"/>
    </location>
</feature>
<dbReference type="PANTHER" id="PTHR31527">
    <property type="entry name" value="RE64534P"/>
    <property type="match status" value="1"/>
</dbReference>
<dbReference type="PANTHER" id="PTHR31527:SF0">
    <property type="entry name" value="RE64534P"/>
    <property type="match status" value="1"/>
</dbReference>
<evidence type="ECO:0000313" key="3">
    <source>
        <dbReference type="Proteomes" id="UP000245959"/>
    </source>
</evidence>